<dbReference type="KEGG" id="smao:CAG99_01110"/>
<keyword evidence="2" id="KW-0813">Transport</keyword>
<dbReference type="Pfam" id="PF07690">
    <property type="entry name" value="MFS_1"/>
    <property type="match status" value="1"/>
</dbReference>
<dbReference type="GO" id="GO:0022857">
    <property type="term" value="F:transmembrane transporter activity"/>
    <property type="evidence" value="ECO:0007669"/>
    <property type="project" value="InterPro"/>
</dbReference>
<gene>
    <name evidence="10" type="ORF">CAG99_01110</name>
</gene>
<accession>A0A1W7CS39</accession>
<feature type="transmembrane region" description="Helical" evidence="8">
    <location>
        <begin position="47"/>
        <end position="67"/>
    </location>
</feature>
<feature type="transmembrane region" description="Helical" evidence="8">
    <location>
        <begin position="228"/>
        <end position="246"/>
    </location>
</feature>
<dbReference type="Proteomes" id="UP000194218">
    <property type="component" value="Chromosome"/>
</dbReference>
<dbReference type="SUPFAM" id="SSF103473">
    <property type="entry name" value="MFS general substrate transporter"/>
    <property type="match status" value="1"/>
</dbReference>
<keyword evidence="6" id="KW-0046">Antibiotic resistance</keyword>
<feature type="transmembrane region" description="Helical" evidence="8">
    <location>
        <begin position="12"/>
        <end position="35"/>
    </location>
</feature>
<dbReference type="InterPro" id="IPR020846">
    <property type="entry name" value="MFS_dom"/>
</dbReference>
<dbReference type="AlphaFoldDB" id="A0A1W7CS39"/>
<evidence type="ECO:0000313" key="10">
    <source>
        <dbReference type="EMBL" id="ARQ67611.1"/>
    </source>
</evidence>
<sequence>MSPTSSPPRSGTVVGVLAGAGIVTSLMQALVIPLIPELPTLLGTSAANASWVVTVTLLTGAVATPVVGRLGDLYGKRRMLLTCLALLIAGSLVCALADSLAPMIVGRAFQGMSMGIIPLGISIMRDLMPPERLGSAIALMSSSLGIGGALGLPAAAAVAQNADWHMLFWGAAALGTLVAVLVLRAVPESRVRAGGPFDVTGALLLSCGLVALLLPISKGGDWGWDAPVTLSLFGAAAVVLAVWCGWELRTPAPLVNLRSSVRRQVLVTNLASVLVGLAMFVMMLVPVQILQLPEATGYGLGQSMLAAGLWMAPSGLVIMLVSPLGARLSAARGPRTSLLTGALVIAFGYVVALGLSGSAWGVLAFTSVIGVGIALAYAAMPALIMAAVPPSETAVANGLNTLMRSIGTSTSSAVVGALLAGMTIRFEGAELPSEQGLRTALAFGACAALLATAVILAIPRHAPAETSAPPPAAARPPAGARHPAP</sequence>
<feature type="transmembrane region" description="Helical" evidence="8">
    <location>
        <begin position="305"/>
        <end position="326"/>
    </location>
</feature>
<reference evidence="10 11" key="1">
    <citation type="submission" date="2017-05" db="EMBL/GenBank/DDBJ databases">
        <title>Complete genome sequence of Streptomyces sp. SCSIO 03032 revealed the diverse biosynthetic pathways for its bioactive secondary metabolites.</title>
        <authorList>
            <person name="Ma L."/>
            <person name="Zhu Y."/>
            <person name="Zhang W."/>
            <person name="Zhang G."/>
            <person name="Tian X."/>
            <person name="Zhang S."/>
            <person name="Zhang C."/>
        </authorList>
    </citation>
    <scope>NUCLEOTIDE SEQUENCE [LARGE SCALE GENOMIC DNA]</scope>
    <source>
        <strain evidence="10 11">SCSIO 03032</strain>
    </source>
</reference>
<feature type="compositionally biased region" description="Low complexity" evidence="7">
    <location>
        <begin position="475"/>
        <end position="485"/>
    </location>
</feature>
<dbReference type="GO" id="GO:0046677">
    <property type="term" value="P:response to antibiotic"/>
    <property type="evidence" value="ECO:0007669"/>
    <property type="project" value="UniProtKB-KW"/>
</dbReference>
<evidence type="ECO:0000256" key="8">
    <source>
        <dbReference type="SAM" id="Phobius"/>
    </source>
</evidence>
<evidence type="ECO:0000256" key="4">
    <source>
        <dbReference type="ARBA" id="ARBA00022989"/>
    </source>
</evidence>
<dbReference type="PROSITE" id="PS50850">
    <property type="entry name" value="MFS"/>
    <property type="match status" value="1"/>
</dbReference>
<dbReference type="OrthoDB" id="4484751at2"/>
<keyword evidence="11" id="KW-1185">Reference proteome</keyword>
<dbReference type="Gene3D" id="1.20.1250.20">
    <property type="entry name" value="MFS general substrate transporter like domains"/>
    <property type="match status" value="1"/>
</dbReference>
<protein>
    <submittedName>
        <fullName evidence="10">MFS transporter</fullName>
    </submittedName>
</protein>
<dbReference type="CDD" id="cd17504">
    <property type="entry name" value="MFS_MMR_MDR_like"/>
    <property type="match status" value="1"/>
</dbReference>
<organism evidence="10 11">
    <name type="scientific">Streptomyces marincola</name>
    <dbReference type="NCBI Taxonomy" id="2878388"/>
    <lineage>
        <taxon>Bacteria</taxon>
        <taxon>Bacillati</taxon>
        <taxon>Actinomycetota</taxon>
        <taxon>Actinomycetes</taxon>
        <taxon>Kitasatosporales</taxon>
        <taxon>Streptomycetaceae</taxon>
        <taxon>Streptomyces</taxon>
    </lineage>
</organism>
<feature type="region of interest" description="Disordered" evidence="7">
    <location>
        <begin position="464"/>
        <end position="485"/>
    </location>
</feature>
<feature type="domain" description="Major facilitator superfamily (MFS) profile" evidence="9">
    <location>
        <begin position="13"/>
        <end position="462"/>
    </location>
</feature>
<dbReference type="InterPro" id="IPR011701">
    <property type="entry name" value="MFS"/>
</dbReference>
<evidence type="ECO:0000256" key="2">
    <source>
        <dbReference type="ARBA" id="ARBA00022448"/>
    </source>
</evidence>
<keyword evidence="4 8" id="KW-1133">Transmembrane helix</keyword>
<comment type="subcellular location">
    <subcellularLocation>
        <location evidence="1">Cell membrane</location>
        <topology evidence="1">Multi-pass membrane protein</topology>
    </subcellularLocation>
</comment>
<evidence type="ECO:0000259" key="9">
    <source>
        <dbReference type="PROSITE" id="PS50850"/>
    </source>
</evidence>
<dbReference type="InterPro" id="IPR036259">
    <property type="entry name" value="MFS_trans_sf"/>
</dbReference>
<feature type="transmembrane region" description="Helical" evidence="8">
    <location>
        <begin position="79"/>
        <end position="98"/>
    </location>
</feature>
<keyword evidence="5 8" id="KW-0472">Membrane</keyword>
<evidence type="ECO:0000313" key="11">
    <source>
        <dbReference type="Proteomes" id="UP000194218"/>
    </source>
</evidence>
<feature type="transmembrane region" description="Helical" evidence="8">
    <location>
        <begin position="104"/>
        <end position="124"/>
    </location>
</feature>
<feature type="transmembrane region" description="Helical" evidence="8">
    <location>
        <begin position="338"/>
        <end position="356"/>
    </location>
</feature>
<feature type="transmembrane region" description="Helical" evidence="8">
    <location>
        <begin position="436"/>
        <end position="458"/>
    </location>
</feature>
<feature type="transmembrane region" description="Helical" evidence="8">
    <location>
        <begin position="362"/>
        <end position="384"/>
    </location>
</feature>
<dbReference type="PANTHER" id="PTHR42718">
    <property type="entry name" value="MAJOR FACILITATOR SUPERFAMILY MULTIDRUG TRANSPORTER MFSC"/>
    <property type="match status" value="1"/>
</dbReference>
<evidence type="ECO:0000256" key="7">
    <source>
        <dbReference type="SAM" id="MobiDB-lite"/>
    </source>
</evidence>
<name>A0A1W7CS39_9ACTN</name>
<evidence type="ECO:0000256" key="3">
    <source>
        <dbReference type="ARBA" id="ARBA00022692"/>
    </source>
</evidence>
<keyword evidence="3 8" id="KW-0812">Transmembrane</keyword>
<dbReference type="PANTHER" id="PTHR42718:SF9">
    <property type="entry name" value="MAJOR FACILITATOR SUPERFAMILY MULTIDRUG TRANSPORTER MFSC"/>
    <property type="match status" value="1"/>
</dbReference>
<feature type="transmembrane region" description="Helical" evidence="8">
    <location>
        <begin position="195"/>
        <end position="216"/>
    </location>
</feature>
<dbReference type="RefSeq" id="WP_086157134.1">
    <property type="nucleotide sequence ID" value="NZ_CP021121.1"/>
</dbReference>
<dbReference type="GO" id="GO:0005886">
    <property type="term" value="C:plasma membrane"/>
    <property type="evidence" value="ECO:0007669"/>
    <property type="project" value="UniProtKB-SubCell"/>
</dbReference>
<dbReference type="Gene3D" id="1.20.1720.10">
    <property type="entry name" value="Multidrug resistance protein D"/>
    <property type="match status" value="1"/>
</dbReference>
<feature type="transmembrane region" description="Helical" evidence="8">
    <location>
        <begin position="405"/>
        <end position="424"/>
    </location>
</feature>
<proteinExistence type="predicted"/>
<feature type="transmembrane region" description="Helical" evidence="8">
    <location>
        <begin position="164"/>
        <end position="183"/>
    </location>
</feature>
<evidence type="ECO:0000256" key="5">
    <source>
        <dbReference type="ARBA" id="ARBA00023136"/>
    </source>
</evidence>
<evidence type="ECO:0000256" key="6">
    <source>
        <dbReference type="ARBA" id="ARBA00023251"/>
    </source>
</evidence>
<feature type="transmembrane region" description="Helical" evidence="8">
    <location>
        <begin position="266"/>
        <end position="285"/>
    </location>
</feature>
<dbReference type="EMBL" id="CP021121">
    <property type="protein sequence ID" value="ARQ67611.1"/>
    <property type="molecule type" value="Genomic_DNA"/>
</dbReference>
<feature type="transmembrane region" description="Helical" evidence="8">
    <location>
        <begin position="136"/>
        <end position="158"/>
    </location>
</feature>
<evidence type="ECO:0000256" key="1">
    <source>
        <dbReference type="ARBA" id="ARBA00004651"/>
    </source>
</evidence>